<dbReference type="PANTHER" id="PTHR37435">
    <property type="entry name" value="PROTEIN CBG14344"/>
    <property type="match status" value="1"/>
</dbReference>
<feature type="domain" description="aECM cysteine-cradle" evidence="3">
    <location>
        <begin position="417"/>
        <end position="469"/>
    </location>
</feature>
<feature type="region of interest" description="Disordered" evidence="1">
    <location>
        <begin position="73"/>
        <end position="138"/>
    </location>
</feature>
<accession>A0AAE9EZH4</accession>
<feature type="region of interest" description="Disordered" evidence="1">
    <location>
        <begin position="276"/>
        <end position="334"/>
    </location>
</feature>
<dbReference type="AlphaFoldDB" id="A0AAE9EZH4"/>
<evidence type="ECO:0000313" key="5">
    <source>
        <dbReference type="Proteomes" id="UP000829354"/>
    </source>
</evidence>
<feature type="chain" id="PRO_5042224608" description="aECM cysteine-cradle domain-containing protein" evidence="2">
    <location>
        <begin position="23"/>
        <end position="472"/>
    </location>
</feature>
<dbReference type="Proteomes" id="UP000829354">
    <property type="component" value="Chromosome IV"/>
</dbReference>
<organism evidence="4 5">
    <name type="scientific">Caenorhabditis briggsae</name>
    <dbReference type="NCBI Taxonomy" id="6238"/>
    <lineage>
        <taxon>Eukaryota</taxon>
        <taxon>Metazoa</taxon>
        <taxon>Ecdysozoa</taxon>
        <taxon>Nematoda</taxon>
        <taxon>Chromadorea</taxon>
        <taxon>Rhabditida</taxon>
        <taxon>Rhabditina</taxon>
        <taxon>Rhabditomorpha</taxon>
        <taxon>Rhabditoidea</taxon>
        <taxon>Rhabditidae</taxon>
        <taxon>Peloderinae</taxon>
        <taxon>Caenorhabditis</taxon>
    </lineage>
</organism>
<proteinExistence type="predicted"/>
<gene>
    <name evidence="4" type="ORF">L5515_012150</name>
</gene>
<evidence type="ECO:0000259" key="3">
    <source>
        <dbReference type="Pfam" id="PF23626"/>
    </source>
</evidence>
<evidence type="ECO:0000313" key="4">
    <source>
        <dbReference type="EMBL" id="UMM30146.1"/>
    </source>
</evidence>
<evidence type="ECO:0000256" key="2">
    <source>
        <dbReference type="SAM" id="SignalP"/>
    </source>
</evidence>
<feature type="compositionally biased region" description="Low complexity" evidence="1">
    <location>
        <begin position="111"/>
        <end position="125"/>
    </location>
</feature>
<name>A0AAE9EZH4_CAEBR</name>
<feature type="region of interest" description="Disordered" evidence="1">
    <location>
        <begin position="154"/>
        <end position="247"/>
    </location>
</feature>
<keyword evidence="2" id="KW-0732">Signal</keyword>
<dbReference type="PANTHER" id="PTHR37435:SF2">
    <property type="entry name" value="GROUND-LIKE DOMAIN-CONTAINING PROTEIN"/>
    <property type="match status" value="1"/>
</dbReference>
<feature type="compositionally biased region" description="Polar residues" evidence="1">
    <location>
        <begin position="73"/>
        <end position="87"/>
    </location>
</feature>
<reference evidence="4 5" key="1">
    <citation type="submission" date="2022-04" db="EMBL/GenBank/DDBJ databases">
        <title>Chromosome-level reference genomes for two strains of Caenorhabditis briggsae: an improved platform for comparative genomics.</title>
        <authorList>
            <person name="Stevens L."/>
            <person name="Andersen E."/>
        </authorList>
    </citation>
    <scope>NUCLEOTIDE SEQUENCE [LARGE SCALE GENOMIC DNA]</scope>
    <source>
        <strain evidence="4">VX34</strain>
        <tissue evidence="4">Whole-organism</tissue>
    </source>
</reference>
<feature type="compositionally biased region" description="Pro residues" evidence="1">
    <location>
        <begin position="177"/>
        <end position="187"/>
    </location>
</feature>
<sequence>MTTTCRLILLLLMAIGIQEVYSNTHSVLERYEERLNSALSKRTGVPRTVKRYKCVEEYVTYDQHGRQVTSYQGPKFTTTMEPPTYRTSGEKEIRRKPAKKVTIAINRDSEPTTSTQKTVTSSTESNQPTSSLKPFDEMNDEEADRIIEEMYLKKKESHATESPEELPEVIRTESTQPPLPPPPPPPQKTHAYSTSSSSANNGVGLPPSRYSTVKQQQNNRIRETEDDEDYPRSVYHRGSRKRPYDMSTYDDYDDIPLYRPMRREYRMRRRRPIMFSDDFSDDTDFDERIESNPRRQTTRDLSPLRSIKSLRHLPPQYRQPGPPPPAPLSLPVSSSTNMIHRPAPLPMVPPHMRMPPAPPGPHPMMPMPPGLGQVPMMPPPQPLQPLQQQQSINPGEQEVLKMKPILQANPQEMQVATAESCAKITKLAKSFNIKDVSKWARSNCAFLQMYAPTASCELIFHFIDSCRSKKFF</sequence>
<dbReference type="EMBL" id="CP092623">
    <property type="protein sequence ID" value="UMM30146.1"/>
    <property type="molecule type" value="Genomic_DNA"/>
</dbReference>
<feature type="compositionally biased region" description="Polar residues" evidence="1">
    <location>
        <begin position="190"/>
        <end position="201"/>
    </location>
</feature>
<protein>
    <recommendedName>
        <fullName evidence="3">aECM cysteine-cradle domain-containing protein</fullName>
    </recommendedName>
</protein>
<dbReference type="InterPro" id="IPR055352">
    <property type="entry name" value="CCD_aECM"/>
</dbReference>
<keyword evidence="5" id="KW-1185">Reference proteome</keyword>
<feature type="signal peptide" evidence="2">
    <location>
        <begin position="1"/>
        <end position="22"/>
    </location>
</feature>
<dbReference type="Pfam" id="PF23626">
    <property type="entry name" value="CCD_aECM"/>
    <property type="match status" value="1"/>
</dbReference>
<evidence type="ECO:0000256" key="1">
    <source>
        <dbReference type="SAM" id="MobiDB-lite"/>
    </source>
</evidence>
<feature type="compositionally biased region" description="Polar residues" evidence="1">
    <location>
        <begin position="209"/>
        <end position="219"/>
    </location>
</feature>